<evidence type="ECO:0000256" key="1">
    <source>
        <dbReference type="ARBA" id="ARBA00003357"/>
    </source>
</evidence>
<evidence type="ECO:0000313" key="12">
    <source>
        <dbReference type="EMBL" id="KAF5844629.1"/>
    </source>
</evidence>
<evidence type="ECO:0000256" key="9">
    <source>
        <dbReference type="ARBA" id="ARBA00023242"/>
    </source>
</evidence>
<dbReference type="GO" id="GO:0008270">
    <property type="term" value="F:zinc ion binding"/>
    <property type="evidence" value="ECO:0007669"/>
    <property type="project" value="UniProtKB-KW"/>
</dbReference>
<evidence type="ECO:0000313" key="13">
    <source>
        <dbReference type="Proteomes" id="UP000624244"/>
    </source>
</evidence>
<evidence type="ECO:0000256" key="7">
    <source>
        <dbReference type="ARBA" id="ARBA00023015"/>
    </source>
</evidence>
<keyword evidence="8 10" id="KW-0804">Transcription</keyword>
<dbReference type="InterPro" id="IPR038567">
    <property type="entry name" value="T_Elf1_sf"/>
</dbReference>
<keyword evidence="9 10" id="KW-0539">Nucleus</keyword>
<evidence type="ECO:0000256" key="4">
    <source>
        <dbReference type="ARBA" id="ARBA00022723"/>
    </source>
</evidence>
<feature type="compositionally biased region" description="Basic residues" evidence="11">
    <location>
        <begin position="98"/>
        <end position="113"/>
    </location>
</feature>
<reference evidence="12" key="1">
    <citation type="submission" date="2019-11" db="EMBL/GenBank/DDBJ databases">
        <title>Bipolaris sorokiniana Genome sequencing.</title>
        <authorList>
            <person name="Wang H."/>
        </authorList>
    </citation>
    <scope>NUCLEOTIDE SEQUENCE</scope>
</reference>
<dbReference type="PANTHER" id="PTHR20934:SF0">
    <property type="entry name" value="TRANSCRIPTION ELONGATION FACTOR 1 HOMOLOG"/>
    <property type="match status" value="1"/>
</dbReference>
<comment type="similarity">
    <text evidence="3 10">Belongs to the ELOF1 family.</text>
</comment>
<feature type="compositionally biased region" description="Acidic residues" evidence="11">
    <location>
        <begin position="216"/>
        <end position="226"/>
    </location>
</feature>
<proteinExistence type="inferred from homology"/>
<comment type="caution">
    <text evidence="12">The sequence shown here is derived from an EMBL/GenBank/DDBJ whole genome shotgun (WGS) entry which is preliminary data.</text>
</comment>
<dbReference type="EMBL" id="WNKQ01000022">
    <property type="protein sequence ID" value="KAF5844629.1"/>
    <property type="molecule type" value="Genomic_DNA"/>
</dbReference>
<evidence type="ECO:0000256" key="3">
    <source>
        <dbReference type="ARBA" id="ARBA00009730"/>
    </source>
</evidence>
<dbReference type="GO" id="GO:0006368">
    <property type="term" value="P:transcription elongation by RNA polymerase II"/>
    <property type="evidence" value="ECO:0007669"/>
    <property type="project" value="TreeGrafter"/>
</dbReference>
<comment type="function">
    <text evidence="1 10">Transcription elongation factor implicated in the maintenance of proper chromatin structure in actively transcribed regions.</text>
</comment>
<feature type="region of interest" description="Disordered" evidence="11">
    <location>
        <begin position="184"/>
        <end position="226"/>
    </location>
</feature>
<organism evidence="12 13">
    <name type="scientific">Cochliobolus sativus</name>
    <name type="common">Common root rot and spot blotch fungus</name>
    <name type="synonym">Bipolaris sorokiniana</name>
    <dbReference type="NCBI Taxonomy" id="45130"/>
    <lineage>
        <taxon>Eukaryota</taxon>
        <taxon>Fungi</taxon>
        <taxon>Dikarya</taxon>
        <taxon>Ascomycota</taxon>
        <taxon>Pezizomycotina</taxon>
        <taxon>Dothideomycetes</taxon>
        <taxon>Pleosporomycetidae</taxon>
        <taxon>Pleosporales</taxon>
        <taxon>Pleosporineae</taxon>
        <taxon>Pleosporaceae</taxon>
        <taxon>Bipolaris</taxon>
    </lineage>
</organism>
<keyword evidence="4 10" id="KW-0479">Metal-binding</keyword>
<evidence type="ECO:0000256" key="6">
    <source>
        <dbReference type="ARBA" id="ARBA00022833"/>
    </source>
</evidence>
<protein>
    <recommendedName>
        <fullName evidence="10">Transcription elongation factor 1 homolog</fullName>
    </recommendedName>
</protein>
<keyword evidence="7 10" id="KW-0805">Transcription regulation</keyword>
<dbReference type="GO" id="GO:0008023">
    <property type="term" value="C:transcription elongation factor complex"/>
    <property type="evidence" value="ECO:0007669"/>
    <property type="project" value="TreeGrafter"/>
</dbReference>
<gene>
    <name evidence="12" type="ORF">GGP41_007637</name>
</gene>
<evidence type="ECO:0000256" key="11">
    <source>
        <dbReference type="SAM" id="MobiDB-lite"/>
    </source>
</evidence>
<name>A0A8H5Z9R7_COCSA</name>
<dbReference type="Gene3D" id="2.20.25.190">
    <property type="match status" value="1"/>
</dbReference>
<keyword evidence="5 10" id="KW-0863">Zinc-finger</keyword>
<dbReference type="PANTHER" id="PTHR20934">
    <property type="entry name" value="TRANSCRIPTION ELONGATION FACTOR 1 HOMOLOG"/>
    <property type="match status" value="1"/>
</dbReference>
<feature type="region of interest" description="Disordered" evidence="11">
    <location>
        <begin position="91"/>
        <end position="113"/>
    </location>
</feature>
<dbReference type="GO" id="GO:0000993">
    <property type="term" value="F:RNA polymerase II complex binding"/>
    <property type="evidence" value="ECO:0007669"/>
    <property type="project" value="TreeGrafter"/>
</dbReference>
<comment type="subcellular location">
    <subcellularLocation>
        <location evidence="2 10">Nucleus</location>
    </subcellularLocation>
</comment>
<evidence type="ECO:0000256" key="5">
    <source>
        <dbReference type="ARBA" id="ARBA00022771"/>
    </source>
</evidence>
<evidence type="ECO:0000256" key="10">
    <source>
        <dbReference type="RuleBase" id="RU364033"/>
    </source>
</evidence>
<dbReference type="AlphaFoldDB" id="A0A8H5Z9R7"/>
<evidence type="ECO:0000256" key="2">
    <source>
        <dbReference type="ARBA" id="ARBA00004123"/>
    </source>
</evidence>
<dbReference type="Pfam" id="PF05129">
    <property type="entry name" value="Zn_ribbon_Elf1"/>
    <property type="match status" value="1"/>
</dbReference>
<dbReference type="FunFam" id="2.20.25.190:FF:000001">
    <property type="entry name" value="Transcription elongation factor 1 homolog"/>
    <property type="match status" value="1"/>
</dbReference>
<keyword evidence="6 10" id="KW-0862">Zinc</keyword>
<dbReference type="Proteomes" id="UP000624244">
    <property type="component" value="Unassembled WGS sequence"/>
</dbReference>
<dbReference type="SUPFAM" id="SSF57783">
    <property type="entry name" value="Zinc beta-ribbon"/>
    <property type="match status" value="1"/>
</dbReference>
<dbReference type="InterPro" id="IPR007808">
    <property type="entry name" value="Elf1"/>
</dbReference>
<accession>A0A8H5Z9R7</accession>
<evidence type="ECO:0000256" key="8">
    <source>
        <dbReference type="ARBA" id="ARBA00023163"/>
    </source>
</evidence>
<sequence length="226" mass="24244">MGQLPGLATGILAVGATRNIHLRDRVSLHATEALLLTTSLLGLDAATAPSSPPKSVFFLSPSLRKDITPGDLDTATKWFVFSGAFPTLVRNANDHGQGKRKSSSKPQGPKRKEKLPTTFQCLFCNHENSVSVSIEKKSGVGNLQCKVCGQTFQTNINYLSAPVDVYADWIDACDAVAKQAAKGNAEVSRSSHRMGRMPTAHNQEDDDGDGGFIEHDDADAEGEYAD</sequence>